<reference evidence="5 6" key="1">
    <citation type="journal article" date="2012" name="Environ. Microbiol.">
        <title>The genome of the ammonia-oxidizing Candidatus Nitrososphaera gargensis: insights into metabolic versatility and environmental adaptations.</title>
        <authorList>
            <person name="Spang A."/>
            <person name="Poehlein A."/>
            <person name="Offre P."/>
            <person name="Zumbragel S."/>
            <person name="Haider S."/>
            <person name="Rychlik N."/>
            <person name="Nowka B."/>
            <person name="Schmeisser C."/>
            <person name="Lebedeva E.V."/>
            <person name="Rattei T."/>
            <person name="Bohm C."/>
            <person name="Schmid M."/>
            <person name="Galushko A."/>
            <person name="Hatzenpichler R."/>
            <person name="Weinmaier T."/>
            <person name="Daniel R."/>
            <person name="Schleper C."/>
            <person name="Spieck E."/>
            <person name="Streit W."/>
            <person name="Wagner M."/>
        </authorList>
    </citation>
    <scope>NUCLEOTIDE SEQUENCE [LARGE SCALE GENOMIC DNA]</scope>
    <source>
        <strain evidence="6">Ga9.2</strain>
    </source>
</reference>
<dbReference type="InterPro" id="IPR051685">
    <property type="entry name" value="Ycf3/AcsC/BcsC/TPR_MFPF"/>
</dbReference>
<dbReference type="EMBL" id="CP002408">
    <property type="protein sequence ID" value="AFU59094.1"/>
    <property type="molecule type" value="Genomic_DNA"/>
</dbReference>
<keyword evidence="6" id="KW-1185">Reference proteome</keyword>
<dbReference type="PROSITE" id="PS50005">
    <property type="entry name" value="TPR"/>
    <property type="match status" value="2"/>
</dbReference>
<dbReference type="KEGG" id="nga:Ngar_c21640"/>
<evidence type="ECO:0000256" key="2">
    <source>
        <dbReference type="ARBA" id="ARBA00022803"/>
    </source>
</evidence>
<organism evidence="5 6">
    <name type="scientific">Nitrososphaera gargensis (strain Ga9.2)</name>
    <dbReference type="NCBI Taxonomy" id="1237085"/>
    <lineage>
        <taxon>Archaea</taxon>
        <taxon>Nitrososphaerota</taxon>
        <taxon>Nitrososphaeria</taxon>
        <taxon>Nitrososphaerales</taxon>
        <taxon>Nitrososphaeraceae</taxon>
        <taxon>Nitrososphaera</taxon>
    </lineage>
</organism>
<dbReference type="InParanoid" id="K0INB7"/>
<dbReference type="PANTHER" id="PTHR44943:SF8">
    <property type="entry name" value="TPR REPEAT-CONTAINING PROTEIN MJ0263"/>
    <property type="match status" value="1"/>
</dbReference>
<dbReference type="Gene3D" id="1.25.40.10">
    <property type="entry name" value="Tetratricopeptide repeat domain"/>
    <property type="match status" value="2"/>
</dbReference>
<dbReference type="Proteomes" id="UP000008037">
    <property type="component" value="Chromosome"/>
</dbReference>
<evidence type="ECO:0000256" key="4">
    <source>
        <dbReference type="SAM" id="MobiDB-lite"/>
    </source>
</evidence>
<dbReference type="PANTHER" id="PTHR44943">
    <property type="entry name" value="CELLULOSE SYNTHASE OPERON PROTEIN C"/>
    <property type="match status" value="1"/>
</dbReference>
<dbReference type="InterPro" id="IPR019734">
    <property type="entry name" value="TPR_rpt"/>
</dbReference>
<gene>
    <name evidence="5" type="ordered locus">Ngar_c21640</name>
</gene>
<dbReference type="OrthoDB" id="115601at2157"/>
<sequence>MMGRLFGRDDKKDDDAPSEGRREPDYNDNDFQKRDLYKKGLNHMSNEKFLDAIRSFDLALRLDSQYVDAWIKRGYAHFHLGEYTVAIRSYDRALETDVNNAEAWNLKGLAYYKMKNYEKAIECCEKAIDINPNDGMSWYNKACYLTLSGKVDEGLDALKRSIEIDIQNARKAVRDRDFENARAEEGFRRIVEVVVLESIRQGYDYVGKIVWVTGMDKVEIEDALMRLAMKGLVIKHERKSFTGKEEYYELPKEIADKVGVTKRTGLFSSKQVSAPVQQLKDIKEVLGKAKESIEKGDLASTLQYFDELISPAKHGSAMMEQFFDAHRDLRLYKIRLQDKGQEYLNAHKSDLIDLITKIDHSVGSGVAKPPAKD</sequence>
<evidence type="ECO:0000256" key="1">
    <source>
        <dbReference type="ARBA" id="ARBA00022737"/>
    </source>
</evidence>
<dbReference type="NCBIfam" id="NF047558">
    <property type="entry name" value="TPR_END_plus"/>
    <property type="match status" value="1"/>
</dbReference>
<evidence type="ECO:0000256" key="3">
    <source>
        <dbReference type="PROSITE-ProRule" id="PRU00339"/>
    </source>
</evidence>
<dbReference type="Pfam" id="PF13432">
    <property type="entry name" value="TPR_16"/>
    <property type="match status" value="1"/>
</dbReference>
<accession>K0INB7</accession>
<protein>
    <submittedName>
        <fullName evidence="5">TPR repeat protein</fullName>
    </submittedName>
</protein>
<keyword evidence="2 3" id="KW-0802">TPR repeat</keyword>
<keyword evidence="1" id="KW-0677">Repeat</keyword>
<dbReference type="AlphaFoldDB" id="K0INB7"/>
<dbReference type="STRING" id="1237085.Ngar_c21640"/>
<dbReference type="HOGENOM" id="CLU_736967_0_0_2"/>
<dbReference type="BioCyc" id="CNIT1237085:G1324-2162-MONOMER"/>
<evidence type="ECO:0000313" key="6">
    <source>
        <dbReference type="Proteomes" id="UP000008037"/>
    </source>
</evidence>
<feature type="repeat" description="TPR" evidence="3">
    <location>
        <begin position="101"/>
        <end position="134"/>
    </location>
</feature>
<proteinExistence type="predicted"/>
<evidence type="ECO:0000313" key="5">
    <source>
        <dbReference type="EMBL" id="AFU59094.1"/>
    </source>
</evidence>
<dbReference type="PROSITE" id="PS50293">
    <property type="entry name" value="TPR_REGION"/>
    <property type="match status" value="1"/>
</dbReference>
<dbReference type="InterPro" id="IPR011990">
    <property type="entry name" value="TPR-like_helical_dom_sf"/>
</dbReference>
<feature type="region of interest" description="Disordered" evidence="4">
    <location>
        <begin position="1"/>
        <end position="31"/>
    </location>
</feature>
<name>K0INB7_NITGG</name>
<dbReference type="SUPFAM" id="SSF48452">
    <property type="entry name" value="TPR-like"/>
    <property type="match status" value="1"/>
</dbReference>
<dbReference type="Pfam" id="PF00515">
    <property type="entry name" value="TPR_1"/>
    <property type="match status" value="1"/>
</dbReference>
<feature type="repeat" description="TPR" evidence="3">
    <location>
        <begin position="67"/>
        <end position="100"/>
    </location>
</feature>
<dbReference type="SMART" id="SM00028">
    <property type="entry name" value="TPR"/>
    <property type="match status" value="4"/>
</dbReference>